<protein>
    <submittedName>
        <fullName evidence="1">Uncharacterized protein</fullName>
    </submittedName>
</protein>
<reference evidence="1" key="1">
    <citation type="submission" date="2014-09" db="EMBL/GenBank/DDBJ databases">
        <authorList>
            <person name="Magalhaes I.L.F."/>
            <person name="Oliveira U."/>
            <person name="Santos F.R."/>
            <person name="Vidigal T.H.D.A."/>
            <person name="Brescovit A.D."/>
            <person name="Santos A.J."/>
        </authorList>
    </citation>
    <scope>NUCLEOTIDE SEQUENCE</scope>
    <source>
        <tissue evidence="1">Shoot tissue taken approximately 20 cm above the soil surface</tissue>
    </source>
</reference>
<proteinExistence type="predicted"/>
<name>A0A0A9D5B1_ARUDO</name>
<organism evidence="1">
    <name type="scientific">Arundo donax</name>
    <name type="common">Giant reed</name>
    <name type="synonym">Donax arundinaceus</name>
    <dbReference type="NCBI Taxonomy" id="35708"/>
    <lineage>
        <taxon>Eukaryota</taxon>
        <taxon>Viridiplantae</taxon>
        <taxon>Streptophyta</taxon>
        <taxon>Embryophyta</taxon>
        <taxon>Tracheophyta</taxon>
        <taxon>Spermatophyta</taxon>
        <taxon>Magnoliopsida</taxon>
        <taxon>Liliopsida</taxon>
        <taxon>Poales</taxon>
        <taxon>Poaceae</taxon>
        <taxon>PACMAD clade</taxon>
        <taxon>Arundinoideae</taxon>
        <taxon>Arundineae</taxon>
        <taxon>Arundo</taxon>
    </lineage>
</organism>
<sequence>MDITYMALQNLLQSQRGHVPGLGDCIHVIDFNSSHPIGHHIDFPPLDWCVTRSPKQLCSRVFPARLRTRGERIVSDSFPCAPLRPRPLPTSSMPVADRSSNAAVFFLHMRMTKLKHLTVDYAVLALLQPCRPPPELPHIEVGPAASFP</sequence>
<dbReference type="AlphaFoldDB" id="A0A0A9D5B1"/>
<dbReference type="EMBL" id="GBRH01217060">
    <property type="protein sequence ID" value="JAD80835.1"/>
    <property type="molecule type" value="Transcribed_RNA"/>
</dbReference>
<accession>A0A0A9D5B1</accession>
<evidence type="ECO:0000313" key="1">
    <source>
        <dbReference type="EMBL" id="JAD80835.1"/>
    </source>
</evidence>
<reference evidence="1" key="2">
    <citation type="journal article" date="2015" name="Data Brief">
        <title>Shoot transcriptome of the giant reed, Arundo donax.</title>
        <authorList>
            <person name="Barrero R.A."/>
            <person name="Guerrero F.D."/>
            <person name="Moolhuijzen P."/>
            <person name="Goolsby J.A."/>
            <person name="Tidwell J."/>
            <person name="Bellgard S.E."/>
            <person name="Bellgard M.I."/>
        </authorList>
    </citation>
    <scope>NUCLEOTIDE SEQUENCE</scope>
    <source>
        <tissue evidence="1">Shoot tissue taken approximately 20 cm above the soil surface</tissue>
    </source>
</reference>